<protein>
    <submittedName>
        <fullName evidence="2">Uncharacterized protein</fullName>
    </submittedName>
</protein>
<reference evidence="2" key="2">
    <citation type="submission" date="2023-03" db="EMBL/GenBank/DDBJ databases">
        <authorList>
            <person name="Inwood S.N."/>
            <person name="Skelly J.G."/>
            <person name="Guhlin J."/>
            <person name="Harrop T.W.R."/>
            <person name="Goldson S.G."/>
            <person name="Dearden P.K."/>
        </authorList>
    </citation>
    <scope>NUCLEOTIDE SEQUENCE</scope>
    <source>
        <strain evidence="2">Lincoln</strain>
        <tissue evidence="2">Whole body</tissue>
    </source>
</reference>
<name>A0AA39EUS9_MICHY</name>
<dbReference type="AlphaFoldDB" id="A0AA39EUS9"/>
<organism evidence="2 3">
    <name type="scientific">Microctonus hyperodae</name>
    <name type="common">Parasitoid wasp</name>
    <dbReference type="NCBI Taxonomy" id="165561"/>
    <lineage>
        <taxon>Eukaryota</taxon>
        <taxon>Metazoa</taxon>
        <taxon>Ecdysozoa</taxon>
        <taxon>Arthropoda</taxon>
        <taxon>Hexapoda</taxon>
        <taxon>Insecta</taxon>
        <taxon>Pterygota</taxon>
        <taxon>Neoptera</taxon>
        <taxon>Endopterygota</taxon>
        <taxon>Hymenoptera</taxon>
        <taxon>Apocrita</taxon>
        <taxon>Ichneumonoidea</taxon>
        <taxon>Braconidae</taxon>
        <taxon>Euphorinae</taxon>
        <taxon>Microctonus</taxon>
    </lineage>
</organism>
<dbReference type="EMBL" id="JAQQBR010002086">
    <property type="protein sequence ID" value="KAK0158027.1"/>
    <property type="molecule type" value="Genomic_DNA"/>
</dbReference>
<sequence>YKRVKDFQLRDFTMDAPSRNGVRLGDKSIVNGIGGTCFIIDIGDVFGPQWFKVELMVKFAEDDEDWVNNKEYLMLQFEELLTKKKKARESVVVVRPKFKDHEMRDHLFDKWNKQGELNLACKPSEESVEKTVSIARDDTLPSTSTEVTGSSRDPQGWNPDVEEALRRQSEMKNFRQSLASVKKAEPHVEMTSDKKSEVSKLLEAINSMLPPKIKLTLPTRIIPNQIQAKNQKRSRLRNLLKERQFSAGLGRKLHSTDDPKAVVAPSVTAEPLPLAEIPEFKRARFLLEKLDAKKVDRGTQTYVTHVGKRFVAGCVNCRTGTHELQDCKLPLRPGFCHVCGADGFDTDDCIYPHGIEHERILGRCAGCSRDSSLYCPECPDCNIRYEGLVDWLRLNYATWPGWMVPKDHRYLINSEGQAASYTREWIERRSERASLANAYSKSALKLSEEKRQRAVKALQHLYGKKALDEILNERPELSDGEEIKIIVPTKHKKPTK</sequence>
<dbReference type="Proteomes" id="UP001168972">
    <property type="component" value="Unassembled WGS sequence"/>
</dbReference>
<keyword evidence="3" id="KW-1185">Reference proteome</keyword>
<feature type="non-terminal residue" evidence="2">
    <location>
        <position position="496"/>
    </location>
</feature>
<evidence type="ECO:0000313" key="2">
    <source>
        <dbReference type="EMBL" id="KAK0158027.1"/>
    </source>
</evidence>
<reference evidence="2" key="1">
    <citation type="journal article" date="2023" name="bioRxiv">
        <title>Scaffold-level genome assemblies of two parasitoid biocontrol wasps reveal the parthenogenesis mechanism and an associated novel virus.</title>
        <authorList>
            <person name="Inwood S."/>
            <person name="Skelly J."/>
            <person name="Guhlin J."/>
            <person name="Harrop T."/>
            <person name="Goldson S."/>
            <person name="Dearden P."/>
        </authorList>
    </citation>
    <scope>NUCLEOTIDE SEQUENCE</scope>
    <source>
        <strain evidence="2">Lincoln</strain>
        <tissue evidence="2">Whole body</tissue>
    </source>
</reference>
<comment type="caution">
    <text evidence="2">The sequence shown here is derived from an EMBL/GenBank/DDBJ whole genome shotgun (WGS) entry which is preliminary data.</text>
</comment>
<proteinExistence type="predicted"/>
<evidence type="ECO:0000313" key="3">
    <source>
        <dbReference type="Proteomes" id="UP001168972"/>
    </source>
</evidence>
<feature type="compositionally biased region" description="Polar residues" evidence="1">
    <location>
        <begin position="140"/>
        <end position="153"/>
    </location>
</feature>
<accession>A0AA39EUS9</accession>
<evidence type="ECO:0000256" key="1">
    <source>
        <dbReference type="SAM" id="MobiDB-lite"/>
    </source>
</evidence>
<gene>
    <name evidence="2" type="ORF">PV327_011262</name>
</gene>
<feature type="region of interest" description="Disordered" evidence="1">
    <location>
        <begin position="132"/>
        <end position="158"/>
    </location>
</feature>